<dbReference type="GO" id="GO:0006355">
    <property type="term" value="P:regulation of DNA-templated transcription"/>
    <property type="evidence" value="ECO:0007669"/>
    <property type="project" value="UniProtKB-ARBA"/>
</dbReference>
<dbReference type="PROSITE" id="PS50956">
    <property type="entry name" value="HTH_ASNC_2"/>
    <property type="match status" value="1"/>
</dbReference>
<sequence length="164" mass="18396">MITLMKSPRLDKTDIAILALLSRNGRISKSDLARKVGLRPTACWERMQKLEENGVITGYRAEFHLRAIGPSITVFVTVELGAHRAENFDKFEREVARHDEITGCWALGGGFDYLLQVVSPDIDSYQRLIDTLLDQRAGVTRYFTYIVTKPVKDGPPPFDLLSGG</sequence>
<dbReference type="InterPro" id="IPR019888">
    <property type="entry name" value="Tscrpt_reg_AsnC-like"/>
</dbReference>
<keyword evidence="2" id="KW-0238">DNA-binding</keyword>
<dbReference type="PANTHER" id="PTHR30154:SF34">
    <property type="entry name" value="TRANSCRIPTIONAL REGULATOR AZLB"/>
    <property type="match status" value="1"/>
</dbReference>
<evidence type="ECO:0000313" key="6">
    <source>
        <dbReference type="Proteomes" id="UP000244092"/>
    </source>
</evidence>
<evidence type="ECO:0000256" key="3">
    <source>
        <dbReference type="ARBA" id="ARBA00023163"/>
    </source>
</evidence>
<dbReference type="GO" id="GO:0005829">
    <property type="term" value="C:cytosol"/>
    <property type="evidence" value="ECO:0007669"/>
    <property type="project" value="TreeGrafter"/>
</dbReference>
<dbReference type="GO" id="GO:0043565">
    <property type="term" value="F:sequence-specific DNA binding"/>
    <property type="evidence" value="ECO:0007669"/>
    <property type="project" value="InterPro"/>
</dbReference>
<dbReference type="Pfam" id="PF13412">
    <property type="entry name" value="HTH_24"/>
    <property type="match status" value="1"/>
</dbReference>
<dbReference type="EMBL" id="QBKU01000003">
    <property type="protein sequence ID" value="PTX74603.1"/>
    <property type="molecule type" value="Genomic_DNA"/>
</dbReference>
<dbReference type="GO" id="GO:0043200">
    <property type="term" value="P:response to amino acid"/>
    <property type="evidence" value="ECO:0007669"/>
    <property type="project" value="TreeGrafter"/>
</dbReference>
<feature type="domain" description="HTH asnC-type" evidence="4">
    <location>
        <begin position="10"/>
        <end position="71"/>
    </location>
</feature>
<dbReference type="InterPro" id="IPR019887">
    <property type="entry name" value="Tscrpt_reg_AsnC/Lrp_C"/>
</dbReference>
<dbReference type="InterPro" id="IPR036388">
    <property type="entry name" value="WH-like_DNA-bd_sf"/>
</dbReference>
<proteinExistence type="predicted"/>
<dbReference type="PRINTS" id="PR00033">
    <property type="entry name" value="HTHASNC"/>
</dbReference>
<keyword evidence="1" id="KW-0805">Transcription regulation</keyword>
<dbReference type="CDD" id="cd00090">
    <property type="entry name" value="HTH_ARSR"/>
    <property type="match status" value="1"/>
</dbReference>
<dbReference type="AlphaFoldDB" id="A0A2T6CGG2"/>
<dbReference type="Pfam" id="PF01037">
    <property type="entry name" value="AsnC_trans_reg"/>
    <property type="match status" value="1"/>
</dbReference>
<dbReference type="SMART" id="SM00344">
    <property type="entry name" value="HTH_ASNC"/>
    <property type="match status" value="1"/>
</dbReference>
<dbReference type="InterPro" id="IPR036390">
    <property type="entry name" value="WH_DNA-bd_sf"/>
</dbReference>
<dbReference type="Gene3D" id="3.30.70.920">
    <property type="match status" value="1"/>
</dbReference>
<protein>
    <submittedName>
        <fullName evidence="5">AsnC family transcriptional regulator</fullName>
    </submittedName>
</protein>
<evidence type="ECO:0000259" key="4">
    <source>
        <dbReference type="PROSITE" id="PS50956"/>
    </source>
</evidence>
<dbReference type="Proteomes" id="UP000244092">
    <property type="component" value="Unassembled WGS sequence"/>
</dbReference>
<reference evidence="5 6" key="1">
    <citation type="submission" date="2018-04" db="EMBL/GenBank/DDBJ databases">
        <title>Genomic Encyclopedia of Archaeal and Bacterial Type Strains, Phase II (KMG-II): from individual species to whole genera.</title>
        <authorList>
            <person name="Goeker M."/>
        </authorList>
    </citation>
    <scope>NUCLEOTIDE SEQUENCE [LARGE SCALE GENOMIC DNA]</scope>
    <source>
        <strain evidence="5 6">DSM 12244</strain>
    </source>
</reference>
<keyword evidence="3" id="KW-0804">Transcription</keyword>
<organism evidence="5 6">
    <name type="scientific">Sulfitobacter mediterraneus</name>
    <dbReference type="NCBI Taxonomy" id="83219"/>
    <lineage>
        <taxon>Bacteria</taxon>
        <taxon>Pseudomonadati</taxon>
        <taxon>Pseudomonadota</taxon>
        <taxon>Alphaproteobacteria</taxon>
        <taxon>Rhodobacterales</taxon>
        <taxon>Roseobacteraceae</taxon>
        <taxon>Sulfitobacter</taxon>
    </lineage>
</organism>
<dbReference type="PANTHER" id="PTHR30154">
    <property type="entry name" value="LEUCINE-RESPONSIVE REGULATORY PROTEIN"/>
    <property type="match status" value="1"/>
</dbReference>
<name>A0A2T6CGG2_9RHOB</name>
<evidence type="ECO:0000313" key="5">
    <source>
        <dbReference type="EMBL" id="PTX74603.1"/>
    </source>
</evidence>
<dbReference type="InterPro" id="IPR011008">
    <property type="entry name" value="Dimeric_a/b-barrel"/>
</dbReference>
<dbReference type="InterPro" id="IPR000485">
    <property type="entry name" value="AsnC-type_HTH_dom"/>
</dbReference>
<dbReference type="SUPFAM" id="SSF54909">
    <property type="entry name" value="Dimeric alpha+beta barrel"/>
    <property type="match status" value="1"/>
</dbReference>
<dbReference type="SUPFAM" id="SSF46785">
    <property type="entry name" value="Winged helix' DNA-binding domain"/>
    <property type="match status" value="1"/>
</dbReference>
<evidence type="ECO:0000256" key="1">
    <source>
        <dbReference type="ARBA" id="ARBA00023015"/>
    </source>
</evidence>
<accession>A0A2T6CGG2</accession>
<gene>
    <name evidence="5" type="ORF">C8N31_10379</name>
</gene>
<dbReference type="Gene3D" id="1.10.10.10">
    <property type="entry name" value="Winged helix-like DNA-binding domain superfamily/Winged helix DNA-binding domain"/>
    <property type="match status" value="1"/>
</dbReference>
<evidence type="ECO:0000256" key="2">
    <source>
        <dbReference type="ARBA" id="ARBA00023125"/>
    </source>
</evidence>
<comment type="caution">
    <text evidence="5">The sequence shown here is derived from an EMBL/GenBank/DDBJ whole genome shotgun (WGS) entry which is preliminary data.</text>
</comment>
<dbReference type="InterPro" id="IPR011991">
    <property type="entry name" value="ArsR-like_HTH"/>
</dbReference>